<sequence>MIKWLRKKLGINTIDKNIVENNSMTKSQLIEVANSFEMKNDISNLTFKLNNNISLDNSWSLITTQNNKSNFLSQIAGTSSIGSSVAYSANGLYTATANTGSLMTYGNGSLSSITMNGSQFGSHAGFVSANPAVFTPILAVQFASMLTGQYYFKGLTKQLTSVQKGINELISLHHNERLAKLRYINTKTNELNNRNYFTTEDYVIVDRLKYDLSIIRFEYLLSAQQEIINTFEIQNGKENKEEIIDIISEDSNQVEKAFISIKSNAKKISSFFSSTYKKSGIESGINYLKSKTENSHKKVEKLSEKVNNSKFFFYSEIALKSEQLYQLLKLLELKINLSDKKPNHNRIGKIEELYKSIVDFNYEDSIYDEMEQLNSELKENLLSEIEIYKANSQMTKSKIESKATEILENFTRLEQNLSDKDIIFDDIEQIKIGFEKSHQILIDNRSETTRIYTKATDNSGYD</sequence>
<evidence type="ECO:0000313" key="1">
    <source>
        <dbReference type="EMBL" id="MEF3077409.1"/>
    </source>
</evidence>
<reference evidence="1 2" key="1">
    <citation type="submission" date="2024-02" db="EMBL/GenBank/DDBJ databases">
        <title>Winogradskyella poriferorum JCM 12885.</title>
        <authorList>
            <person name="Zhang D.-F."/>
            <person name="Fu Z.-Y."/>
        </authorList>
    </citation>
    <scope>NUCLEOTIDE SEQUENCE [LARGE SCALE GENOMIC DNA]</scope>
    <source>
        <strain evidence="1 2">JCM 12885</strain>
    </source>
</reference>
<dbReference type="EMBL" id="JAZHOU010000001">
    <property type="protein sequence ID" value="MEF3077409.1"/>
    <property type="molecule type" value="Genomic_DNA"/>
</dbReference>
<dbReference type="Proteomes" id="UP001356704">
    <property type="component" value="Unassembled WGS sequence"/>
</dbReference>
<dbReference type="RefSeq" id="WP_331808252.1">
    <property type="nucleotide sequence ID" value="NZ_JAZHOU010000001.1"/>
</dbReference>
<evidence type="ECO:0000313" key="2">
    <source>
        <dbReference type="Proteomes" id="UP001356704"/>
    </source>
</evidence>
<accession>A0ABU7W2P3</accession>
<protein>
    <recommendedName>
        <fullName evidence="3">TolC family protein</fullName>
    </recommendedName>
</protein>
<comment type="caution">
    <text evidence="1">The sequence shown here is derived from an EMBL/GenBank/DDBJ whole genome shotgun (WGS) entry which is preliminary data.</text>
</comment>
<organism evidence="1 2">
    <name type="scientific">Winogradskyella poriferorum</name>
    <dbReference type="NCBI Taxonomy" id="307627"/>
    <lineage>
        <taxon>Bacteria</taxon>
        <taxon>Pseudomonadati</taxon>
        <taxon>Bacteroidota</taxon>
        <taxon>Flavobacteriia</taxon>
        <taxon>Flavobacteriales</taxon>
        <taxon>Flavobacteriaceae</taxon>
        <taxon>Winogradskyella</taxon>
    </lineage>
</organism>
<keyword evidence="2" id="KW-1185">Reference proteome</keyword>
<gene>
    <name evidence="1" type="ORF">V1468_00200</name>
</gene>
<proteinExistence type="predicted"/>
<evidence type="ECO:0008006" key="3">
    <source>
        <dbReference type="Google" id="ProtNLM"/>
    </source>
</evidence>
<name>A0ABU7W2P3_9FLAO</name>